<reference evidence="4 6" key="2">
    <citation type="submission" date="2019-12" db="EMBL/GenBank/DDBJ databases">
        <title>Chromosome-level assembly of the Caenorhabditis remanei genome.</title>
        <authorList>
            <person name="Teterina A.A."/>
            <person name="Willis J.H."/>
            <person name="Phillips P.C."/>
        </authorList>
    </citation>
    <scope>NUCLEOTIDE SEQUENCE [LARGE SCALE GENOMIC DNA]</scope>
    <source>
        <strain evidence="4 6">PX506</strain>
        <tissue evidence="4">Whole organism</tissue>
    </source>
</reference>
<feature type="transmembrane region" description="Helical" evidence="2">
    <location>
        <begin position="14"/>
        <end position="37"/>
    </location>
</feature>
<dbReference type="RefSeq" id="XP_003105049.1">
    <property type="nucleotide sequence ID" value="XM_003105001.1"/>
</dbReference>
<feature type="compositionally biased region" description="Low complexity" evidence="1">
    <location>
        <begin position="76"/>
        <end position="88"/>
    </location>
</feature>
<dbReference type="FunCoup" id="E3MFK9">
    <property type="interactions" value="425"/>
</dbReference>
<dbReference type="CTD" id="9809771"/>
<evidence type="ECO:0000313" key="4">
    <source>
        <dbReference type="EMBL" id="KAF1769569.1"/>
    </source>
</evidence>
<evidence type="ECO:0000256" key="1">
    <source>
        <dbReference type="SAM" id="MobiDB-lite"/>
    </source>
</evidence>
<evidence type="ECO:0000313" key="3">
    <source>
        <dbReference type="EMBL" id="EFP00947.1"/>
    </source>
</evidence>
<dbReference type="Proteomes" id="UP000483820">
    <property type="component" value="Chromosome I"/>
</dbReference>
<feature type="compositionally biased region" description="Basic and acidic residues" evidence="1">
    <location>
        <begin position="150"/>
        <end position="160"/>
    </location>
</feature>
<organism evidence="5">
    <name type="scientific">Caenorhabditis remanei</name>
    <name type="common">Caenorhabditis vulgaris</name>
    <dbReference type="NCBI Taxonomy" id="31234"/>
    <lineage>
        <taxon>Eukaryota</taxon>
        <taxon>Metazoa</taxon>
        <taxon>Ecdysozoa</taxon>
        <taxon>Nematoda</taxon>
        <taxon>Chromadorea</taxon>
        <taxon>Rhabditida</taxon>
        <taxon>Rhabditina</taxon>
        <taxon>Rhabditomorpha</taxon>
        <taxon>Rhabditoidea</taxon>
        <taxon>Rhabditidae</taxon>
        <taxon>Peloderinae</taxon>
        <taxon>Caenorhabditis</taxon>
    </lineage>
</organism>
<dbReference type="HOGENOM" id="CLU_1416374_0_0_1"/>
<dbReference type="EMBL" id="WUAV01000001">
    <property type="protein sequence ID" value="KAF1769569.1"/>
    <property type="molecule type" value="Genomic_DNA"/>
</dbReference>
<dbReference type="GeneID" id="9809771"/>
<keyword evidence="2" id="KW-0812">Transmembrane</keyword>
<name>E3MFK9_CAERE</name>
<dbReference type="AlphaFoldDB" id="E3MFK9"/>
<keyword evidence="5" id="KW-1185">Reference proteome</keyword>
<protein>
    <submittedName>
        <fullName evidence="3">CRE-MPS-3 protein</fullName>
    </submittedName>
</protein>
<evidence type="ECO:0000256" key="2">
    <source>
        <dbReference type="SAM" id="Phobius"/>
    </source>
</evidence>
<dbReference type="Proteomes" id="UP000008281">
    <property type="component" value="Unassembled WGS sequence"/>
</dbReference>
<evidence type="ECO:0000313" key="5">
    <source>
        <dbReference type="Proteomes" id="UP000008281"/>
    </source>
</evidence>
<keyword evidence="2" id="KW-1133">Transmembrane helix</keyword>
<evidence type="ECO:0000313" key="6">
    <source>
        <dbReference type="Proteomes" id="UP000483820"/>
    </source>
</evidence>
<accession>E3MFK9</accession>
<dbReference type="eggNOG" id="ENOG502TJ52">
    <property type="taxonomic scope" value="Eukaryota"/>
</dbReference>
<feature type="compositionally biased region" description="Basic residues" evidence="1">
    <location>
        <begin position="66"/>
        <end position="75"/>
    </location>
</feature>
<feature type="compositionally biased region" description="Low complexity" evidence="1">
    <location>
        <begin position="110"/>
        <end position="123"/>
    </location>
</feature>
<keyword evidence="2" id="KW-0472">Membrane</keyword>
<sequence length="192" mass="20616">MPTEKASSSSSSPWIKVVIFVFVGILIVAGIVFAVIFCMKKNKKKAEEEKKKKGSSSSSSKSKSNKDKKKKKKTRVVSSSSKKSAKVAVPPPRGRSIIPQIPLRTKSTDETVTPTTSFTSSPTHEVAPPAPSAHRPPILPPLGLAPPVDDGQRASDEQNASRDNVTVLCTYGNGWKAKGKPPPDFSFSIESE</sequence>
<reference evidence="3" key="1">
    <citation type="submission" date="2007-07" db="EMBL/GenBank/DDBJ databases">
        <title>PCAP assembly of the Caenorhabditis remanei genome.</title>
        <authorList>
            <consortium name="The Caenorhabditis remanei Sequencing Consortium"/>
            <person name="Wilson R.K."/>
        </authorList>
    </citation>
    <scope>NUCLEOTIDE SEQUENCE [LARGE SCALE GENOMIC DNA]</scope>
    <source>
        <strain evidence="3">PB4641</strain>
    </source>
</reference>
<dbReference type="EMBL" id="DS268441">
    <property type="protein sequence ID" value="EFP00947.1"/>
    <property type="molecule type" value="Genomic_DNA"/>
</dbReference>
<proteinExistence type="predicted"/>
<feature type="region of interest" description="Disordered" evidence="1">
    <location>
        <begin position="44"/>
        <end position="192"/>
    </location>
</feature>
<dbReference type="OMA" id="CTYGNGW"/>
<dbReference type="KEGG" id="crq:GCK72_001386"/>
<dbReference type="OrthoDB" id="5877329at2759"/>
<gene>
    <name evidence="3" type="primary">Cre-mps-3</name>
    <name evidence="3" type="ORF">CRE_20794</name>
    <name evidence="4" type="ORF">GCK72_001386</name>
</gene>